<dbReference type="KEGG" id="mjd:JDM601_0774"/>
<accession>F5YRZ2</accession>
<sequence length="94" mass="10463">MIRSHRDDLVHELVKYLIDPDEDPDVDLLADAINTLKDLHRFWINVELSTGGFFLPDGSDVGDVDAEEVVPLSLMVLQQCLDAYLEGIASAIPQ</sequence>
<protein>
    <submittedName>
        <fullName evidence="1">Uncharacterized protein</fullName>
    </submittedName>
</protein>
<dbReference type="HOGENOM" id="CLU_2383071_0_0_11"/>
<organism evidence="1 2">
    <name type="scientific">Mycolicibacter sinensis (strain JDM601)</name>
    <name type="common">Mycobacterium sinense</name>
    <dbReference type="NCBI Taxonomy" id="875328"/>
    <lineage>
        <taxon>Bacteria</taxon>
        <taxon>Bacillati</taxon>
        <taxon>Actinomycetota</taxon>
        <taxon>Actinomycetes</taxon>
        <taxon>Mycobacteriales</taxon>
        <taxon>Mycobacteriaceae</taxon>
        <taxon>Mycolicibacter</taxon>
    </lineage>
</organism>
<keyword evidence="2" id="KW-1185">Reference proteome</keyword>
<reference evidence="1 2" key="1">
    <citation type="journal article" date="2011" name="J. Bacteriol.">
        <title>Complete genome sequence of a novel clinical isolate, the nontuberculous Mycobacterium strain JDM601.</title>
        <authorList>
            <person name="Zhang Z.Y."/>
            <person name="Sun Z.Q."/>
            <person name="Wang Z.L."/>
            <person name="Wen Z.L."/>
            <person name="Sun Q.W."/>
            <person name="Zhu Z.Q."/>
            <person name="Song Y.Z."/>
            <person name="Zhao J.W."/>
            <person name="Wang H.H."/>
            <person name="Zhang S.L."/>
            <person name="Guo X.K."/>
        </authorList>
    </citation>
    <scope>NUCLEOTIDE SEQUENCE [LARGE SCALE GENOMIC DNA]</scope>
    <source>
        <strain evidence="1 2">JDM601</strain>
    </source>
</reference>
<gene>
    <name evidence="1" type="ordered locus">JDM601_0774</name>
</gene>
<evidence type="ECO:0000313" key="1">
    <source>
        <dbReference type="EMBL" id="AEF34774.1"/>
    </source>
</evidence>
<evidence type="ECO:0000313" key="2">
    <source>
        <dbReference type="Proteomes" id="UP000009224"/>
    </source>
</evidence>
<dbReference type="Proteomes" id="UP000009224">
    <property type="component" value="Chromosome"/>
</dbReference>
<dbReference type="EMBL" id="CP002329">
    <property type="protein sequence ID" value="AEF34774.1"/>
    <property type="molecule type" value="Genomic_DNA"/>
</dbReference>
<dbReference type="eggNOG" id="ENOG5031558">
    <property type="taxonomic scope" value="Bacteria"/>
</dbReference>
<proteinExistence type="predicted"/>
<name>F5YRZ2_MYCSD</name>
<dbReference type="AlphaFoldDB" id="F5YRZ2"/>